<protein>
    <submittedName>
        <fullName evidence="3">Uncharacterized protein</fullName>
    </submittedName>
</protein>
<evidence type="ECO:0000313" key="3">
    <source>
        <dbReference type="EMBL" id="NHF57792.1"/>
    </source>
</evidence>
<feature type="compositionally biased region" description="Basic and acidic residues" evidence="1">
    <location>
        <begin position="34"/>
        <end position="46"/>
    </location>
</feature>
<keyword evidence="2" id="KW-0812">Transmembrane</keyword>
<reference evidence="3" key="2">
    <citation type="submission" date="2020-03" db="EMBL/GenBank/DDBJ databases">
        <title>Flavobacteriaceae bacterium strain TP-CH-4, a member of the family Flavobacteriaceae isolated from a deep-sea seamount.</title>
        <authorList>
            <person name="Zhang D.-C."/>
        </authorList>
    </citation>
    <scope>NUCLEOTIDE SEQUENCE</scope>
    <source>
        <strain evidence="3">TP-CH-4</strain>
    </source>
</reference>
<dbReference type="EMBL" id="VIKU02000001">
    <property type="protein sequence ID" value="NHF57792.1"/>
    <property type="molecule type" value="Genomic_DNA"/>
</dbReference>
<evidence type="ECO:0000313" key="4">
    <source>
        <dbReference type="Proteomes" id="UP000707206"/>
    </source>
</evidence>
<feature type="transmembrane region" description="Helical" evidence="2">
    <location>
        <begin position="6"/>
        <end position="23"/>
    </location>
</feature>
<dbReference type="Proteomes" id="UP000707206">
    <property type="component" value="Unassembled WGS sequence"/>
</dbReference>
<accession>A0A967AUE8</accession>
<dbReference type="AlphaFoldDB" id="A0A967AUE8"/>
<proteinExistence type="predicted"/>
<feature type="region of interest" description="Disordered" evidence="1">
    <location>
        <begin position="24"/>
        <end position="46"/>
    </location>
</feature>
<gene>
    <name evidence="3" type="ORF">FK220_000465</name>
</gene>
<sequence>MDNTFYFILGALFVLYLIVTITTRNKSKKRKSRKFMEDYKRKDKEE</sequence>
<reference evidence="3" key="1">
    <citation type="submission" date="2019-07" db="EMBL/GenBank/DDBJ databases">
        <authorList>
            <person name="De-Chao Zhang Q."/>
        </authorList>
    </citation>
    <scope>NUCLEOTIDE SEQUENCE</scope>
    <source>
        <strain evidence="3">TP-CH-4</strain>
    </source>
</reference>
<name>A0A967AUE8_9FLAO</name>
<keyword evidence="2" id="KW-0472">Membrane</keyword>
<evidence type="ECO:0000256" key="2">
    <source>
        <dbReference type="SAM" id="Phobius"/>
    </source>
</evidence>
<dbReference type="RefSeq" id="WP_166204717.1">
    <property type="nucleotide sequence ID" value="NZ_VIKU02000001.1"/>
</dbReference>
<organism evidence="3 4">
    <name type="scientific">Pelagihabitans pacificus</name>
    <dbReference type="NCBI Taxonomy" id="2696054"/>
    <lineage>
        <taxon>Bacteria</taxon>
        <taxon>Pseudomonadati</taxon>
        <taxon>Bacteroidota</taxon>
        <taxon>Flavobacteriia</taxon>
        <taxon>Flavobacteriales</taxon>
        <taxon>Flavobacteriaceae</taxon>
        <taxon>Pelagihabitans</taxon>
    </lineage>
</organism>
<evidence type="ECO:0000256" key="1">
    <source>
        <dbReference type="SAM" id="MobiDB-lite"/>
    </source>
</evidence>
<comment type="caution">
    <text evidence="3">The sequence shown here is derived from an EMBL/GenBank/DDBJ whole genome shotgun (WGS) entry which is preliminary data.</text>
</comment>
<keyword evidence="4" id="KW-1185">Reference proteome</keyword>
<keyword evidence="2" id="KW-1133">Transmembrane helix</keyword>